<dbReference type="Proteomes" id="UP001281410">
    <property type="component" value="Unassembled WGS sequence"/>
</dbReference>
<dbReference type="InterPro" id="IPR014729">
    <property type="entry name" value="Rossmann-like_a/b/a_fold"/>
</dbReference>
<keyword evidence="4" id="KW-0547">Nucleotide-binding</keyword>
<dbReference type="FunFam" id="1.10.730.10:FF:000012">
    <property type="entry name" value="Leucine--tRNA ligase"/>
    <property type="match status" value="1"/>
</dbReference>
<organism evidence="8 9">
    <name type="scientific">Dipteronia sinensis</name>
    <dbReference type="NCBI Taxonomy" id="43782"/>
    <lineage>
        <taxon>Eukaryota</taxon>
        <taxon>Viridiplantae</taxon>
        <taxon>Streptophyta</taxon>
        <taxon>Embryophyta</taxon>
        <taxon>Tracheophyta</taxon>
        <taxon>Spermatophyta</taxon>
        <taxon>Magnoliopsida</taxon>
        <taxon>eudicotyledons</taxon>
        <taxon>Gunneridae</taxon>
        <taxon>Pentapetalae</taxon>
        <taxon>rosids</taxon>
        <taxon>malvids</taxon>
        <taxon>Sapindales</taxon>
        <taxon>Sapindaceae</taxon>
        <taxon>Hippocastanoideae</taxon>
        <taxon>Acereae</taxon>
        <taxon>Dipteronia</taxon>
    </lineage>
</organism>
<keyword evidence="6" id="KW-0648">Protein biosynthesis</keyword>
<dbReference type="GO" id="GO:0005524">
    <property type="term" value="F:ATP binding"/>
    <property type="evidence" value="ECO:0007669"/>
    <property type="project" value="UniProtKB-KW"/>
</dbReference>
<dbReference type="AlphaFoldDB" id="A0AAE0DU44"/>
<protein>
    <recommendedName>
        <fullName evidence="2">leucine--tRNA ligase</fullName>
        <ecNumber evidence="2">6.1.1.4</ecNumber>
    </recommendedName>
</protein>
<dbReference type="PANTHER" id="PTHR43740:SF2">
    <property type="entry name" value="LEUCINE--TRNA LIGASE, MITOCHONDRIAL"/>
    <property type="match status" value="1"/>
</dbReference>
<evidence type="ECO:0000256" key="5">
    <source>
        <dbReference type="ARBA" id="ARBA00022840"/>
    </source>
</evidence>
<evidence type="ECO:0000313" key="9">
    <source>
        <dbReference type="Proteomes" id="UP001281410"/>
    </source>
</evidence>
<dbReference type="EC" id="6.1.1.4" evidence="2"/>
<reference evidence="8" key="1">
    <citation type="journal article" date="2023" name="Plant J.">
        <title>Genome sequences and population genomics provide insights into the demographic history, inbreeding, and mutation load of two 'living fossil' tree species of Dipteronia.</title>
        <authorList>
            <person name="Feng Y."/>
            <person name="Comes H.P."/>
            <person name="Chen J."/>
            <person name="Zhu S."/>
            <person name="Lu R."/>
            <person name="Zhang X."/>
            <person name="Li P."/>
            <person name="Qiu J."/>
            <person name="Olsen K.M."/>
            <person name="Qiu Y."/>
        </authorList>
    </citation>
    <scope>NUCLEOTIDE SEQUENCE</scope>
    <source>
        <strain evidence="8">NBL</strain>
    </source>
</reference>
<keyword evidence="9" id="KW-1185">Reference proteome</keyword>
<name>A0AAE0DU44_9ROSI</name>
<sequence>MVKRDYPFHEIDPKWQTFWENNPTFRTPDEIDSNFYLSIYLNCVCGESGADTLPRIFLQGYSVLHPMGWDAFGLPAELYAIEVCFSIVILYGLHPCLIS</sequence>
<comment type="caution">
    <text evidence="8">The sequence shown here is derived from an EMBL/GenBank/DDBJ whole genome shotgun (WGS) entry which is preliminary data.</text>
</comment>
<keyword evidence="3" id="KW-0436">Ligase</keyword>
<evidence type="ECO:0000256" key="4">
    <source>
        <dbReference type="ARBA" id="ARBA00022741"/>
    </source>
</evidence>
<evidence type="ECO:0000256" key="2">
    <source>
        <dbReference type="ARBA" id="ARBA00013164"/>
    </source>
</evidence>
<evidence type="ECO:0000256" key="6">
    <source>
        <dbReference type="ARBA" id="ARBA00022917"/>
    </source>
</evidence>
<evidence type="ECO:0000313" key="8">
    <source>
        <dbReference type="EMBL" id="KAK3188441.1"/>
    </source>
</evidence>
<dbReference type="GO" id="GO:0006429">
    <property type="term" value="P:leucyl-tRNA aminoacylation"/>
    <property type="evidence" value="ECO:0007669"/>
    <property type="project" value="InterPro"/>
</dbReference>
<keyword evidence="5" id="KW-0067">ATP-binding</keyword>
<dbReference type="EMBL" id="JANJYJ010000009">
    <property type="protein sequence ID" value="KAK3188441.1"/>
    <property type="molecule type" value="Genomic_DNA"/>
</dbReference>
<dbReference type="GO" id="GO:0004823">
    <property type="term" value="F:leucine-tRNA ligase activity"/>
    <property type="evidence" value="ECO:0007669"/>
    <property type="project" value="UniProtKB-EC"/>
</dbReference>
<evidence type="ECO:0000256" key="7">
    <source>
        <dbReference type="ARBA" id="ARBA00023146"/>
    </source>
</evidence>
<dbReference type="InterPro" id="IPR002302">
    <property type="entry name" value="Leu-tRNA-ligase"/>
</dbReference>
<dbReference type="SUPFAM" id="SSF52374">
    <property type="entry name" value="Nucleotidylyl transferase"/>
    <property type="match status" value="1"/>
</dbReference>
<proteinExistence type="inferred from homology"/>
<dbReference type="Gene3D" id="3.40.50.620">
    <property type="entry name" value="HUPs"/>
    <property type="match status" value="1"/>
</dbReference>
<gene>
    <name evidence="8" type="ORF">Dsin_028002</name>
</gene>
<keyword evidence="7" id="KW-0030">Aminoacyl-tRNA synthetase</keyword>
<evidence type="ECO:0000256" key="3">
    <source>
        <dbReference type="ARBA" id="ARBA00022598"/>
    </source>
</evidence>
<accession>A0AAE0DU44</accession>
<dbReference type="Gene3D" id="1.10.730.10">
    <property type="entry name" value="Isoleucyl-tRNA Synthetase, Domain 1"/>
    <property type="match status" value="1"/>
</dbReference>
<dbReference type="PANTHER" id="PTHR43740">
    <property type="entry name" value="LEUCYL-TRNA SYNTHETASE"/>
    <property type="match status" value="1"/>
</dbReference>
<evidence type="ECO:0000256" key="1">
    <source>
        <dbReference type="ARBA" id="ARBA00005594"/>
    </source>
</evidence>
<dbReference type="GO" id="GO:0005829">
    <property type="term" value="C:cytosol"/>
    <property type="evidence" value="ECO:0007669"/>
    <property type="project" value="TreeGrafter"/>
</dbReference>
<comment type="similarity">
    <text evidence="1">Belongs to the class-I aminoacyl-tRNA synthetase family.</text>
</comment>